<keyword evidence="2" id="KW-1185">Reference proteome</keyword>
<dbReference type="Proteomes" id="UP000694044">
    <property type="component" value="Unassembled WGS sequence"/>
</dbReference>
<dbReference type="EMBL" id="JAGDFM010000006">
    <property type="protein sequence ID" value="KAG7393093.1"/>
    <property type="molecule type" value="Genomic_DNA"/>
</dbReference>
<dbReference type="AlphaFoldDB" id="A0A8T1WM81"/>
<protein>
    <submittedName>
        <fullName evidence="1">Uncharacterized protein</fullName>
    </submittedName>
</protein>
<sequence>MLMLSRFIHSVPHQAQGFEKQRSAITNSKQHDKAWKGRGVENYSPEDVEALLEFTGNVLPTGANEWGLRANPLSSVSLLSQLLVLWFKPLVSLGVRCPLSAADL</sequence>
<reference evidence="1" key="1">
    <citation type="submission" date="2021-02" db="EMBL/GenBank/DDBJ databases">
        <authorList>
            <person name="Palmer J.M."/>
        </authorList>
    </citation>
    <scope>NUCLEOTIDE SEQUENCE</scope>
    <source>
        <strain evidence="1">SCRP734</strain>
    </source>
</reference>
<evidence type="ECO:0000313" key="1">
    <source>
        <dbReference type="EMBL" id="KAG7393093.1"/>
    </source>
</evidence>
<organism evidence="1 2">
    <name type="scientific">Phytophthora pseudosyringae</name>
    <dbReference type="NCBI Taxonomy" id="221518"/>
    <lineage>
        <taxon>Eukaryota</taxon>
        <taxon>Sar</taxon>
        <taxon>Stramenopiles</taxon>
        <taxon>Oomycota</taxon>
        <taxon>Peronosporomycetes</taxon>
        <taxon>Peronosporales</taxon>
        <taxon>Peronosporaceae</taxon>
        <taxon>Phytophthora</taxon>
    </lineage>
</organism>
<gene>
    <name evidence="1" type="ORF">PHYPSEUDO_012429</name>
</gene>
<accession>A0A8T1WM81</accession>
<name>A0A8T1WM81_9STRA</name>
<comment type="caution">
    <text evidence="1">The sequence shown here is derived from an EMBL/GenBank/DDBJ whole genome shotgun (WGS) entry which is preliminary data.</text>
</comment>
<evidence type="ECO:0000313" key="2">
    <source>
        <dbReference type="Proteomes" id="UP000694044"/>
    </source>
</evidence>
<proteinExistence type="predicted"/>